<dbReference type="Proteomes" id="UP000731519">
    <property type="component" value="Unassembled WGS sequence"/>
</dbReference>
<proteinExistence type="predicted"/>
<comment type="caution">
    <text evidence="2">The sequence shown here is derived from an EMBL/GenBank/DDBJ whole genome shotgun (WGS) entry which is preliminary data.</text>
</comment>
<dbReference type="RefSeq" id="WP_159311504.1">
    <property type="nucleotide sequence ID" value="NZ_ASYR01000050.1"/>
</dbReference>
<evidence type="ECO:0000256" key="1">
    <source>
        <dbReference type="SAM" id="MobiDB-lite"/>
    </source>
</evidence>
<evidence type="ECO:0000313" key="3">
    <source>
        <dbReference type="Proteomes" id="UP000731519"/>
    </source>
</evidence>
<reference evidence="2 3" key="1">
    <citation type="submission" date="2013-05" db="EMBL/GenBank/DDBJ databases">
        <title>Genome Sequence of Streptomyces fradiae.</title>
        <authorList>
            <person name="Kirby R."/>
        </authorList>
    </citation>
    <scope>NUCLEOTIDE SEQUENCE [LARGE SCALE GENOMIC DNA]</scope>
    <source>
        <strain evidence="2 3">ATCC 10745</strain>
    </source>
</reference>
<organism evidence="2 3">
    <name type="scientific">Streptomyces fradiae ATCC 10745 = DSM 40063</name>
    <dbReference type="NCBI Taxonomy" id="1319510"/>
    <lineage>
        <taxon>Bacteria</taxon>
        <taxon>Bacillati</taxon>
        <taxon>Actinomycetota</taxon>
        <taxon>Actinomycetes</taxon>
        <taxon>Kitasatosporales</taxon>
        <taxon>Streptomycetaceae</taxon>
        <taxon>Streptomyces</taxon>
    </lineage>
</organism>
<gene>
    <name evidence="2" type="ORF">K701_27845</name>
</gene>
<dbReference type="EMBL" id="ASYR01000050">
    <property type="protein sequence ID" value="KAF0646566.1"/>
    <property type="molecule type" value="Genomic_DNA"/>
</dbReference>
<keyword evidence="3" id="KW-1185">Reference proteome</keyword>
<protein>
    <submittedName>
        <fullName evidence="2">Uncharacterized protein</fullName>
    </submittedName>
</protein>
<sequence length="127" mass="14248">MTDTTDHIQHTWNLHHPGHGDRVTIDLWTDGYSVRVDGGNSESTEGGRQDVEKLLERYALRGYWVESDYPVNDPAAHDDDTDPDEPADKPDACPECGAPVEHASNHVADHRQGDAWLCTGCRWGEWI</sequence>
<evidence type="ECO:0000313" key="2">
    <source>
        <dbReference type="EMBL" id="KAF0646566.1"/>
    </source>
</evidence>
<accession>A0ABQ6XLA3</accession>
<feature type="region of interest" description="Disordered" evidence="1">
    <location>
        <begin position="68"/>
        <end position="97"/>
    </location>
</feature>
<name>A0ABQ6XLA3_STRFR</name>